<accession>E9SAT0</accession>
<organism evidence="7 8">
    <name type="scientific">Ruminococcus albus 8</name>
    <dbReference type="NCBI Taxonomy" id="246199"/>
    <lineage>
        <taxon>Bacteria</taxon>
        <taxon>Bacillati</taxon>
        <taxon>Bacillota</taxon>
        <taxon>Clostridia</taxon>
        <taxon>Eubacteriales</taxon>
        <taxon>Oscillospiraceae</taxon>
        <taxon>Ruminococcus</taxon>
    </lineage>
</organism>
<dbReference type="Proteomes" id="UP000004259">
    <property type="component" value="Unassembled WGS sequence"/>
</dbReference>
<evidence type="ECO:0000259" key="6">
    <source>
        <dbReference type="Pfam" id="PF22740"/>
    </source>
</evidence>
<dbReference type="PANTHER" id="PTHR30448:SF0">
    <property type="entry name" value="RNASE ADAPTER PROTEIN RAPZ"/>
    <property type="match status" value="1"/>
</dbReference>
<dbReference type="eggNOG" id="COG1660">
    <property type="taxonomic scope" value="Bacteria"/>
</dbReference>
<dbReference type="InterPro" id="IPR005337">
    <property type="entry name" value="RapZ-like"/>
</dbReference>
<dbReference type="GO" id="GO:0005525">
    <property type="term" value="F:GTP binding"/>
    <property type="evidence" value="ECO:0007669"/>
    <property type="project" value="UniProtKB-UniRule"/>
</dbReference>
<evidence type="ECO:0000256" key="1">
    <source>
        <dbReference type="ARBA" id="ARBA00022741"/>
    </source>
</evidence>
<evidence type="ECO:0000256" key="3">
    <source>
        <dbReference type="ARBA" id="ARBA00023134"/>
    </source>
</evidence>
<dbReference type="RefSeq" id="WP_002848537.1">
    <property type="nucleotide sequence ID" value="NZ_ADKM02000062.1"/>
</dbReference>
<keyword evidence="2 4" id="KW-0067">ATP-binding</keyword>
<dbReference type="SUPFAM" id="SSF52540">
    <property type="entry name" value="P-loop containing nucleoside triphosphate hydrolases"/>
    <property type="match status" value="1"/>
</dbReference>
<evidence type="ECO:0000313" key="8">
    <source>
        <dbReference type="Proteomes" id="UP000004259"/>
    </source>
</evidence>
<dbReference type="EMBL" id="ADKM02000062">
    <property type="protein sequence ID" value="EGC03686.1"/>
    <property type="molecule type" value="Genomic_DNA"/>
</dbReference>
<evidence type="ECO:0000256" key="2">
    <source>
        <dbReference type="ARBA" id="ARBA00022840"/>
    </source>
</evidence>
<dbReference type="AlphaFoldDB" id="E9SAT0"/>
<dbReference type="InterPro" id="IPR053930">
    <property type="entry name" value="RapZ-like_N"/>
</dbReference>
<name>E9SAT0_RUMAL</name>
<keyword evidence="8" id="KW-1185">Reference proteome</keyword>
<reference evidence="7 8" key="1">
    <citation type="submission" date="2011-02" db="EMBL/GenBank/DDBJ databases">
        <authorList>
            <person name="Nelson K.E."/>
            <person name="Sutton G."/>
            <person name="Torralba M."/>
            <person name="Durkin S."/>
            <person name="Harkins D."/>
            <person name="Montgomery R."/>
            <person name="Ziemer C."/>
            <person name="Klaassens E."/>
            <person name="Ocuiv P."/>
            <person name="Morrison M."/>
        </authorList>
    </citation>
    <scope>NUCLEOTIDE SEQUENCE [LARGE SCALE GENOMIC DNA]</scope>
    <source>
        <strain evidence="7 8">8</strain>
    </source>
</reference>
<dbReference type="OrthoDB" id="9784461at2"/>
<protein>
    <submittedName>
        <fullName evidence="7">Uncharacterized protein</fullName>
    </submittedName>
</protein>
<feature type="domain" description="RapZ C-terminal" evidence="6">
    <location>
        <begin position="164"/>
        <end position="284"/>
    </location>
</feature>
<dbReference type="InterPro" id="IPR053931">
    <property type="entry name" value="RapZ_C"/>
</dbReference>
<dbReference type="STRING" id="246199.CUS_8042"/>
<feature type="binding site" evidence="4">
    <location>
        <begin position="8"/>
        <end position="15"/>
    </location>
    <ligand>
        <name>ATP</name>
        <dbReference type="ChEBI" id="CHEBI:30616"/>
    </ligand>
</feature>
<gene>
    <name evidence="7" type="ORF">CUS_8042</name>
</gene>
<dbReference type="PIRSF" id="PIRSF005052">
    <property type="entry name" value="P-loopkin"/>
    <property type="match status" value="1"/>
</dbReference>
<dbReference type="NCBIfam" id="NF003828">
    <property type="entry name" value="PRK05416.1"/>
    <property type="match status" value="1"/>
</dbReference>
<comment type="caution">
    <text evidence="7">The sequence shown here is derived from an EMBL/GenBank/DDBJ whole genome shotgun (WGS) entry which is preliminary data.</text>
</comment>
<dbReference type="Pfam" id="PF03668">
    <property type="entry name" value="RapZ-like_N"/>
    <property type="match status" value="1"/>
</dbReference>
<dbReference type="PANTHER" id="PTHR30448">
    <property type="entry name" value="RNASE ADAPTER PROTEIN RAPZ"/>
    <property type="match status" value="1"/>
</dbReference>
<evidence type="ECO:0000259" key="5">
    <source>
        <dbReference type="Pfam" id="PF03668"/>
    </source>
</evidence>
<proteinExistence type="inferred from homology"/>
<keyword evidence="1 4" id="KW-0547">Nucleotide-binding</keyword>
<keyword evidence="3 4" id="KW-0342">GTP-binding</keyword>
<sequence>MQFVIVTGISGSGKSTAVNVLEDIGYYCIDNMPPELMSKFADICAQSDGKIDKVAFVADVRGGNLFLKLKDAIHDMRNMGIKVKVMFLDCSDDTIIRRYKETRRKHPLDEYSHGNIRQAIETERHFLETVRDKVDYYIDTSSTTTAEFKERLYSIFLGEGQSAMKIDVRSFGFKYGVMNDADLTFDVRCLPNPFYIAELKHKTGLNPEVSGYVMSFKEAQELLAKLNDLIDYLIPLYEKEGKAQLVIAFGCTGGKHRSVTFAEAVAKHLTDQGKTIRLSHRDIEKR</sequence>
<evidence type="ECO:0000313" key="7">
    <source>
        <dbReference type="EMBL" id="EGC03686.1"/>
    </source>
</evidence>
<dbReference type="HAMAP" id="MF_00636">
    <property type="entry name" value="RapZ_like"/>
    <property type="match status" value="1"/>
</dbReference>
<evidence type="ECO:0000256" key="4">
    <source>
        <dbReference type="HAMAP-Rule" id="MF_00636"/>
    </source>
</evidence>
<feature type="binding site" evidence="4">
    <location>
        <begin position="59"/>
        <end position="62"/>
    </location>
    <ligand>
        <name>GTP</name>
        <dbReference type="ChEBI" id="CHEBI:37565"/>
    </ligand>
</feature>
<feature type="domain" description="RapZ-like N-terminal" evidence="5">
    <location>
        <begin position="1"/>
        <end position="159"/>
    </location>
</feature>
<dbReference type="Gene3D" id="3.40.50.300">
    <property type="entry name" value="P-loop containing nucleotide triphosphate hydrolases"/>
    <property type="match status" value="1"/>
</dbReference>
<dbReference type="Pfam" id="PF22740">
    <property type="entry name" value="PapZ_C"/>
    <property type="match status" value="1"/>
</dbReference>
<dbReference type="GO" id="GO:0005524">
    <property type="term" value="F:ATP binding"/>
    <property type="evidence" value="ECO:0007669"/>
    <property type="project" value="UniProtKB-UniRule"/>
</dbReference>
<dbReference type="InterPro" id="IPR027417">
    <property type="entry name" value="P-loop_NTPase"/>
</dbReference>